<evidence type="ECO:0008006" key="7">
    <source>
        <dbReference type="Google" id="ProtNLM"/>
    </source>
</evidence>
<evidence type="ECO:0000256" key="1">
    <source>
        <dbReference type="SAM" id="MobiDB-lite"/>
    </source>
</evidence>
<sequence>MRPADWHPLTEGEDPVPGDWEMVREAAARYRRTADAIQRAKTLLGEVTNAENGWQSPAGEAFREKSTELSEDIWKAYGRYDAAANALADYWPHLQDAQEESLTLRTQAQDAQERADAATSQLGNLEDAADNDDMEDADRETNEQQQNDARSAQEGAEAELARLRTRLRTLVENKDTAAQRAADAIGEFIGGDGLTDGFWDRVGAALVVIGEWAGRIAAIAGVLALLVGWIPIIGQALAGILGTIALVATVFSLIGNIIQGKWLNVALDLIGIVTFGLGRSLGVAARAAGGGARFQAFRNVMRISTAGNRTARNAHAARVLGDSGGDLLALSRGGPSGLMGWGRATFQGIGDDVVRGISTVTSRSNWGQAFSQAGGAFRGGGLQGGIHQALGAADSAADLASLRRATDLGADVGGLGTAGGFQMANNAFGAAAGQYGLWAVDDGIATLGDWPSYAEGGGDLPESFVQEPVGAGEFTYQPAEAVAR</sequence>
<dbReference type="EMBL" id="RBDY01000006">
    <property type="protein sequence ID" value="RKN24402.1"/>
    <property type="molecule type" value="Genomic_DNA"/>
</dbReference>
<dbReference type="AlphaFoldDB" id="A0A3A9WB71"/>
<feature type="transmembrane region" description="Helical" evidence="2">
    <location>
        <begin position="237"/>
        <end position="259"/>
    </location>
</feature>
<evidence type="ECO:0000313" key="6">
    <source>
        <dbReference type="Proteomes" id="UP000275024"/>
    </source>
</evidence>
<accession>A0A3A9WB71</accession>
<dbReference type="Proteomes" id="UP000275024">
    <property type="component" value="Unassembled WGS sequence"/>
</dbReference>
<dbReference type="EMBL" id="RBDX01000006">
    <property type="protein sequence ID" value="RKN10060.1"/>
    <property type="molecule type" value="Genomic_DNA"/>
</dbReference>
<protein>
    <recommendedName>
        <fullName evidence="7">WXG100 family type VII secretion target</fullName>
    </recommendedName>
</protein>
<dbReference type="OrthoDB" id="4336761at2"/>
<keyword evidence="2" id="KW-1133">Transmembrane helix</keyword>
<dbReference type="Proteomes" id="UP000268652">
    <property type="component" value="Unassembled WGS sequence"/>
</dbReference>
<feature type="transmembrane region" description="Helical" evidence="2">
    <location>
        <begin position="212"/>
        <end position="230"/>
    </location>
</feature>
<evidence type="ECO:0000313" key="3">
    <source>
        <dbReference type="EMBL" id="RKN10060.1"/>
    </source>
</evidence>
<feature type="region of interest" description="Disordered" evidence="1">
    <location>
        <begin position="104"/>
        <end position="155"/>
    </location>
</feature>
<evidence type="ECO:0000313" key="5">
    <source>
        <dbReference type="Proteomes" id="UP000268652"/>
    </source>
</evidence>
<keyword evidence="2" id="KW-0472">Membrane</keyword>
<keyword evidence="2" id="KW-0812">Transmembrane</keyword>
<evidence type="ECO:0000313" key="4">
    <source>
        <dbReference type="EMBL" id="RKN24402.1"/>
    </source>
</evidence>
<feature type="compositionally biased region" description="Acidic residues" evidence="1">
    <location>
        <begin position="127"/>
        <end position="138"/>
    </location>
</feature>
<name>A0A3A9WB71_9ACTN</name>
<gene>
    <name evidence="4" type="ORF">D7318_10955</name>
    <name evidence="3" type="ORF">D7319_09775</name>
</gene>
<comment type="caution">
    <text evidence="3">The sequence shown here is derived from an EMBL/GenBank/DDBJ whole genome shotgun (WGS) entry which is preliminary data.</text>
</comment>
<evidence type="ECO:0000256" key="2">
    <source>
        <dbReference type="SAM" id="Phobius"/>
    </source>
</evidence>
<reference evidence="5 6" key="1">
    <citation type="submission" date="2018-09" db="EMBL/GenBank/DDBJ databases">
        <title>Streptomyces sp. nov. DS1-2, an endophytic actinomycete isolated from roots of Dendrobium scabrilingue.</title>
        <authorList>
            <person name="Kuncharoen N."/>
            <person name="Kudo T."/>
            <person name="Ohkuma M."/>
            <person name="Yuki M."/>
            <person name="Tanasupawat S."/>
        </authorList>
    </citation>
    <scope>NUCLEOTIDE SEQUENCE [LARGE SCALE GENOMIC DNA]</scope>
    <source>
        <strain evidence="3 6">AZ1-7</strain>
        <strain evidence="4 5">DS1-2</strain>
    </source>
</reference>
<organism evidence="3 6">
    <name type="scientific">Streptomyces radicis</name>
    <dbReference type="NCBI Taxonomy" id="1750517"/>
    <lineage>
        <taxon>Bacteria</taxon>
        <taxon>Bacillati</taxon>
        <taxon>Actinomycetota</taxon>
        <taxon>Actinomycetes</taxon>
        <taxon>Kitasatosporales</taxon>
        <taxon>Streptomycetaceae</taxon>
        <taxon>Streptomyces</taxon>
    </lineage>
</organism>
<dbReference type="RefSeq" id="WP_120696742.1">
    <property type="nucleotide sequence ID" value="NZ_RBDX01000006.1"/>
</dbReference>
<keyword evidence="5" id="KW-1185">Reference proteome</keyword>
<proteinExistence type="predicted"/>
<dbReference type="Gene3D" id="1.10.287.1060">
    <property type="entry name" value="ESAT-6-like"/>
    <property type="match status" value="1"/>
</dbReference>